<organism evidence="1 2">
    <name type="scientific">Hespellia stercorisuis DSM 15480</name>
    <dbReference type="NCBI Taxonomy" id="1121950"/>
    <lineage>
        <taxon>Bacteria</taxon>
        <taxon>Bacillati</taxon>
        <taxon>Bacillota</taxon>
        <taxon>Clostridia</taxon>
        <taxon>Lachnospirales</taxon>
        <taxon>Lachnospiraceae</taxon>
        <taxon>Hespellia</taxon>
    </lineage>
</organism>
<evidence type="ECO:0008006" key="3">
    <source>
        <dbReference type="Google" id="ProtNLM"/>
    </source>
</evidence>
<keyword evidence="2" id="KW-1185">Reference proteome</keyword>
<dbReference type="Proteomes" id="UP000184301">
    <property type="component" value="Unassembled WGS sequence"/>
</dbReference>
<dbReference type="STRING" id="1121950.SAMN02745243_02700"/>
<evidence type="ECO:0000313" key="2">
    <source>
        <dbReference type="Proteomes" id="UP000184301"/>
    </source>
</evidence>
<dbReference type="EMBL" id="FQZY01000042">
    <property type="protein sequence ID" value="SHK31796.1"/>
    <property type="molecule type" value="Genomic_DNA"/>
</dbReference>
<dbReference type="AlphaFoldDB" id="A0A1M6RHB3"/>
<evidence type="ECO:0000313" key="1">
    <source>
        <dbReference type="EMBL" id="SHK31796.1"/>
    </source>
</evidence>
<reference evidence="1 2" key="1">
    <citation type="submission" date="2016-11" db="EMBL/GenBank/DDBJ databases">
        <authorList>
            <person name="Jaros S."/>
            <person name="Januszkiewicz K."/>
            <person name="Wedrychowicz H."/>
        </authorList>
    </citation>
    <scope>NUCLEOTIDE SEQUENCE [LARGE SCALE GENOMIC DNA]</scope>
    <source>
        <strain evidence="1 2">DSM 15480</strain>
    </source>
</reference>
<proteinExistence type="predicted"/>
<dbReference type="RefSeq" id="WP_073111358.1">
    <property type="nucleotide sequence ID" value="NZ_FQZY01000042.1"/>
</dbReference>
<name>A0A1M6RHB3_9FIRM</name>
<accession>A0A1M6RHB3</accession>
<sequence>MIAEMVTSATLKDWILCLVISLLILWKVWPDISNRVKSAFNTARYGADLVDMVEEHELAINGAGGIQEKLERDYDRINKLESKAKISLEENELIMKSMLAILKVMNKMEPSEDTEQVQEEIVEFMNRQSHRE</sequence>
<protein>
    <recommendedName>
        <fullName evidence="3">Bacteriophage holin of superfamily 6 (Holin_LLH)</fullName>
    </recommendedName>
</protein>
<gene>
    <name evidence="1" type="ORF">SAMN02745243_02700</name>
</gene>